<proteinExistence type="predicted"/>
<dbReference type="InParanoid" id="A0A0C3DW89"/>
<dbReference type="AlphaFoldDB" id="A0A0C3DW89"/>
<evidence type="ECO:0000313" key="2">
    <source>
        <dbReference type="Proteomes" id="UP000054321"/>
    </source>
</evidence>
<reference evidence="2" key="2">
    <citation type="submission" date="2015-01" db="EMBL/GenBank/DDBJ databases">
        <title>Evolutionary Origins and Diversification of the Mycorrhizal Mutualists.</title>
        <authorList>
            <consortium name="DOE Joint Genome Institute"/>
            <consortium name="Mycorrhizal Genomics Consortium"/>
            <person name="Kohler A."/>
            <person name="Kuo A."/>
            <person name="Nagy L.G."/>
            <person name="Floudas D."/>
            <person name="Copeland A."/>
            <person name="Barry K.W."/>
            <person name="Cichocki N."/>
            <person name="Veneault-Fourrey C."/>
            <person name="LaButti K."/>
            <person name="Lindquist E.A."/>
            <person name="Lipzen A."/>
            <person name="Lundell T."/>
            <person name="Morin E."/>
            <person name="Murat C."/>
            <person name="Riley R."/>
            <person name="Ohm R."/>
            <person name="Sun H."/>
            <person name="Tunlid A."/>
            <person name="Henrissat B."/>
            <person name="Grigoriev I.V."/>
            <person name="Hibbett D.S."/>
            <person name="Martin F."/>
        </authorList>
    </citation>
    <scope>NUCLEOTIDE SEQUENCE [LARGE SCALE GENOMIC DNA]</scope>
    <source>
        <strain evidence="2">Zn</strain>
    </source>
</reference>
<reference evidence="1 2" key="1">
    <citation type="submission" date="2014-04" db="EMBL/GenBank/DDBJ databases">
        <authorList>
            <consortium name="DOE Joint Genome Institute"/>
            <person name="Kuo A."/>
            <person name="Martino E."/>
            <person name="Perotto S."/>
            <person name="Kohler A."/>
            <person name="Nagy L.G."/>
            <person name="Floudas D."/>
            <person name="Copeland A."/>
            <person name="Barry K.W."/>
            <person name="Cichocki N."/>
            <person name="Veneault-Fourrey C."/>
            <person name="LaButti K."/>
            <person name="Lindquist E.A."/>
            <person name="Lipzen A."/>
            <person name="Lundell T."/>
            <person name="Morin E."/>
            <person name="Murat C."/>
            <person name="Sun H."/>
            <person name="Tunlid A."/>
            <person name="Henrissat B."/>
            <person name="Grigoriev I.V."/>
            <person name="Hibbett D.S."/>
            <person name="Martin F."/>
            <person name="Nordberg H.P."/>
            <person name="Cantor M.N."/>
            <person name="Hua S.X."/>
        </authorList>
    </citation>
    <scope>NUCLEOTIDE SEQUENCE [LARGE SCALE GENOMIC DNA]</scope>
    <source>
        <strain evidence="1 2">Zn</strain>
    </source>
</reference>
<evidence type="ECO:0000313" key="1">
    <source>
        <dbReference type="EMBL" id="KIN06363.1"/>
    </source>
</evidence>
<dbReference type="HOGENOM" id="CLU_2223993_0_0_1"/>
<sequence>MTGHQHFPDRIIYEIYEENSVASDRQLGSSEVMATKLSIKILEYGSESDLLRHSPLVSTTAGPWEAGLSGRQRGQCLKNLDSCASDHIRTTNLDAAITSPASLIAG</sequence>
<keyword evidence="2" id="KW-1185">Reference proteome</keyword>
<protein>
    <submittedName>
        <fullName evidence="1">Uncharacterized protein</fullName>
    </submittedName>
</protein>
<dbReference type="EMBL" id="KN832871">
    <property type="protein sequence ID" value="KIN06363.1"/>
    <property type="molecule type" value="Genomic_DNA"/>
</dbReference>
<dbReference type="Proteomes" id="UP000054321">
    <property type="component" value="Unassembled WGS sequence"/>
</dbReference>
<organism evidence="1 2">
    <name type="scientific">Oidiodendron maius (strain Zn)</name>
    <dbReference type="NCBI Taxonomy" id="913774"/>
    <lineage>
        <taxon>Eukaryota</taxon>
        <taxon>Fungi</taxon>
        <taxon>Dikarya</taxon>
        <taxon>Ascomycota</taxon>
        <taxon>Pezizomycotina</taxon>
        <taxon>Leotiomycetes</taxon>
        <taxon>Leotiomycetes incertae sedis</taxon>
        <taxon>Myxotrichaceae</taxon>
        <taxon>Oidiodendron</taxon>
    </lineage>
</organism>
<accession>A0A0C3DW89</accession>
<name>A0A0C3DW89_OIDMZ</name>
<gene>
    <name evidence="1" type="ORF">OIDMADRAFT_24684</name>
</gene>